<dbReference type="eggNOG" id="COG2124">
    <property type="taxonomic scope" value="Bacteria"/>
</dbReference>
<proteinExistence type="inferred from homology"/>
<dbReference type="CDD" id="cd11049">
    <property type="entry name" value="CYP170A1-like"/>
    <property type="match status" value="1"/>
</dbReference>
<sequence>MAPGALPLVGHVPALVRDPARWLAACRDTGGIVTVRLGTRRAHLVCSSELVHELLVGQVDRFDKGGPLFDRVRVVTGDGLITARHRDHRRQRPLMQPAFSPAHVSAYTAAMREECAALTARWGPRQRIRALSEMHSLLAGVLVRVLLHADDLPDGAWLAAQVKTLVSGITTRTVLPWAERLPLPGNRRFQRALREIHGAADRAVDASRSRPEQSRLMAALLAPDLDGDAFTDEDLRGQVVTLLGAGIETTAATLVWAFLLLARHPEIEARLYEELDTVLGGRLATPDDFRRLPLTRTVVLETLRMYPVAWMLTRVTTADVELGGHRFAAGEDFLFSPYQLHHDPAVFPRPGVFDPGRWAAPPTPAVRQAFIPFGTGRRRCIGDTFALAEVTIALSAIVPRWRLCPAPGGRRAAGRPRFRATLTPEDTPMVTLPR</sequence>
<dbReference type="AlphaFoldDB" id="D5SL67"/>
<dbReference type="InterPro" id="IPR036396">
    <property type="entry name" value="Cyt_P450_sf"/>
</dbReference>
<keyword evidence="3 4" id="KW-0349">Heme</keyword>
<evidence type="ECO:0000313" key="6">
    <source>
        <dbReference type="Proteomes" id="UP000002357"/>
    </source>
</evidence>
<keyword evidence="3 4" id="KW-0479">Metal-binding</keyword>
<geneLocation type="plasmid" evidence="5 6">
    <name>pSCL4</name>
</geneLocation>
<organism evidence="5 6">
    <name type="scientific">Streptomyces clavuligerus</name>
    <dbReference type="NCBI Taxonomy" id="1901"/>
    <lineage>
        <taxon>Bacteria</taxon>
        <taxon>Bacillati</taxon>
        <taxon>Actinomycetota</taxon>
        <taxon>Actinomycetes</taxon>
        <taxon>Kitasatosporales</taxon>
        <taxon>Streptomycetaceae</taxon>
        <taxon>Streptomyces</taxon>
    </lineage>
</organism>
<dbReference type="InterPro" id="IPR001128">
    <property type="entry name" value="Cyt_P450"/>
</dbReference>
<evidence type="ECO:0000256" key="4">
    <source>
        <dbReference type="RuleBase" id="RU000461"/>
    </source>
</evidence>
<dbReference type="EMBL" id="CM000914">
    <property type="protein sequence ID" value="EFG04660.2"/>
    <property type="molecule type" value="Genomic_DNA"/>
</dbReference>
<keyword evidence="5" id="KW-0614">Plasmid</keyword>
<name>D5SL67_STRCL</name>
<dbReference type="PRINTS" id="PR00385">
    <property type="entry name" value="P450"/>
</dbReference>
<comment type="similarity">
    <text evidence="2 4">Belongs to the cytochrome P450 family.</text>
</comment>
<dbReference type="GO" id="GO:0005506">
    <property type="term" value="F:iron ion binding"/>
    <property type="evidence" value="ECO:0007669"/>
    <property type="project" value="InterPro"/>
</dbReference>
<dbReference type="Gene3D" id="1.10.630.10">
    <property type="entry name" value="Cytochrome P450"/>
    <property type="match status" value="1"/>
</dbReference>
<dbReference type="PANTHER" id="PTHR24305">
    <property type="entry name" value="CYTOCHROME P450"/>
    <property type="match status" value="1"/>
</dbReference>
<dbReference type="GO" id="GO:0004497">
    <property type="term" value="F:monooxygenase activity"/>
    <property type="evidence" value="ECO:0007669"/>
    <property type="project" value="UniProtKB-KW"/>
</dbReference>
<protein>
    <submittedName>
        <fullName evidence="5">Cytochrome P450</fullName>
    </submittedName>
</protein>
<dbReference type="PRINTS" id="PR00463">
    <property type="entry name" value="EP450I"/>
</dbReference>
<gene>
    <name evidence="5" type="ORF">SCLAV_p1174</name>
</gene>
<dbReference type="InterPro" id="IPR002401">
    <property type="entry name" value="Cyt_P450_E_grp-I"/>
</dbReference>
<dbReference type="Proteomes" id="UP000002357">
    <property type="component" value="Plasmid pSCL4"/>
</dbReference>
<dbReference type="InterPro" id="IPR017972">
    <property type="entry name" value="Cyt_P450_CS"/>
</dbReference>
<dbReference type="PROSITE" id="PS00086">
    <property type="entry name" value="CYTOCHROME_P450"/>
    <property type="match status" value="1"/>
</dbReference>
<comment type="cofactor">
    <cofactor evidence="1 3">
        <name>heme</name>
        <dbReference type="ChEBI" id="CHEBI:30413"/>
    </cofactor>
</comment>
<reference evidence="5 6" key="1">
    <citation type="journal article" date="2010" name="Genome Biol. Evol.">
        <title>The sequence of a 1.8-mb bacterial linear plasmid reveals a rich evolutionary reservoir of secondary metabolic pathways.</title>
        <authorList>
            <person name="Medema M.H."/>
            <person name="Trefzer A."/>
            <person name="Kovalchuk A."/>
            <person name="van den Berg M."/>
            <person name="Mueller U."/>
            <person name="Heijne W."/>
            <person name="Wu L."/>
            <person name="Alam M.T."/>
            <person name="Ronning C.M."/>
            <person name="Nierman W.C."/>
            <person name="Bovenberg R.A.L."/>
            <person name="Breitling R."/>
            <person name="Takano E."/>
        </authorList>
    </citation>
    <scope>NUCLEOTIDE SEQUENCE [LARGE SCALE GENOMIC DNA]</scope>
    <source>
        <strain evidence="6">ATCC 27064 / DSM 738 / JCM 4710 / NBRC 13307 / NCIMB 12785 / NRRL 3585 / VKM Ac-602</strain>
        <plasmid evidence="5">pSCL4</plasmid>
    </source>
</reference>
<evidence type="ECO:0000256" key="1">
    <source>
        <dbReference type="ARBA" id="ARBA00001971"/>
    </source>
</evidence>
<dbReference type="OrthoDB" id="4746309at2"/>
<keyword evidence="4" id="KW-0560">Oxidoreductase</keyword>
<keyword evidence="6" id="KW-1185">Reference proteome</keyword>
<dbReference type="InterPro" id="IPR050121">
    <property type="entry name" value="Cytochrome_P450_monoxygenase"/>
</dbReference>
<dbReference type="Pfam" id="PF00067">
    <property type="entry name" value="p450"/>
    <property type="match status" value="1"/>
</dbReference>
<keyword evidence="3 4" id="KW-0408">Iron</keyword>
<accession>D5SL67</accession>
<dbReference type="GO" id="GO:0016705">
    <property type="term" value="F:oxidoreductase activity, acting on paired donors, with incorporation or reduction of molecular oxygen"/>
    <property type="evidence" value="ECO:0007669"/>
    <property type="project" value="InterPro"/>
</dbReference>
<evidence type="ECO:0000256" key="2">
    <source>
        <dbReference type="ARBA" id="ARBA00010617"/>
    </source>
</evidence>
<dbReference type="KEGG" id="sclf:BB341_29955"/>
<keyword evidence="4" id="KW-0503">Monooxygenase</keyword>
<dbReference type="GO" id="GO:0020037">
    <property type="term" value="F:heme binding"/>
    <property type="evidence" value="ECO:0007669"/>
    <property type="project" value="InterPro"/>
</dbReference>
<evidence type="ECO:0000256" key="3">
    <source>
        <dbReference type="PIRSR" id="PIRSR602401-1"/>
    </source>
</evidence>
<feature type="binding site" description="axial binding residue" evidence="3">
    <location>
        <position position="380"/>
    </location>
    <ligand>
        <name>heme</name>
        <dbReference type="ChEBI" id="CHEBI:30413"/>
    </ligand>
    <ligandPart>
        <name>Fe</name>
        <dbReference type="ChEBI" id="CHEBI:18248"/>
    </ligandPart>
</feature>
<dbReference type="SUPFAM" id="SSF48264">
    <property type="entry name" value="Cytochrome P450"/>
    <property type="match status" value="1"/>
</dbReference>
<evidence type="ECO:0000313" key="5">
    <source>
        <dbReference type="EMBL" id="EFG04660.2"/>
    </source>
</evidence>
<dbReference type="PANTHER" id="PTHR24305:SF166">
    <property type="entry name" value="CYTOCHROME P450 12A4, MITOCHONDRIAL-RELATED"/>
    <property type="match status" value="1"/>
</dbReference>